<sequence length="98" mass="11546">MNISVFWFFFVRQGRNKTLKDRVSFLVMPLIGAAMIVVLWLNLEVDSLRLGLIWGALGFLYLVYLTRDSGNRFPPLAESLNRWFLSFLRYLLRLSCLR</sequence>
<protein>
    <submittedName>
        <fullName evidence="2">Low-affinity putrescine importer PlaP</fullName>
    </submittedName>
</protein>
<keyword evidence="1" id="KW-1133">Transmembrane helix</keyword>
<proteinExistence type="predicted"/>
<feature type="transmembrane region" description="Helical" evidence="1">
    <location>
        <begin position="23"/>
        <end position="41"/>
    </location>
</feature>
<accession>A0A484ZND7</accession>
<evidence type="ECO:0000256" key="1">
    <source>
        <dbReference type="SAM" id="Phobius"/>
    </source>
</evidence>
<reference evidence="2 3" key="1">
    <citation type="submission" date="2019-03" db="EMBL/GenBank/DDBJ databases">
        <authorList>
            <consortium name="Pathogen Informatics"/>
        </authorList>
    </citation>
    <scope>NUCLEOTIDE SEQUENCE [LARGE SCALE GENOMIC DNA]</scope>
    <source>
        <strain evidence="2 3">NCTC12282</strain>
    </source>
</reference>
<gene>
    <name evidence="2" type="primary">plaP_1</name>
    <name evidence="2" type="ORF">NCTC12282_03956</name>
</gene>
<dbReference type="Proteomes" id="UP000373449">
    <property type="component" value="Unassembled WGS sequence"/>
</dbReference>
<evidence type="ECO:0000313" key="2">
    <source>
        <dbReference type="EMBL" id="VFS49478.1"/>
    </source>
</evidence>
<keyword evidence="1" id="KW-0812">Transmembrane</keyword>
<dbReference type="AlphaFoldDB" id="A0A484ZND7"/>
<evidence type="ECO:0000313" key="3">
    <source>
        <dbReference type="Proteomes" id="UP000373449"/>
    </source>
</evidence>
<keyword evidence="1" id="KW-0472">Membrane</keyword>
<dbReference type="EMBL" id="CAADJA010000002">
    <property type="protein sequence ID" value="VFS49478.1"/>
    <property type="molecule type" value="Genomic_DNA"/>
</dbReference>
<name>A0A484ZND7_9GAMM</name>
<organism evidence="2 3">
    <name type="scientific">Budvicia aquatica</name>
    <dbReference type="NCBI Taxonomy" id="82979"/>
    <lineage>
        <taxon>Bacteria</taxon>
        <taxon>Pseudomonadati</taxon>
        <taxon>Pseudomonadota</taxon>
        <taxon>Gammaproteobacteria</taxon>
        <taxon>Enterobacterales</taxon>
        <taxon>Budviciaceae</taxon>
        <taxon>Budvicia</taxon>
    </lineage>
</organism>
<feature type="transmembrane region" description="Helical" evidence="1">
    <location>
        <begin position="47"/>
        <end position="65"/>
    </location>
</feature>